<dbReference type="EMBL" id="LR031877">
    <property type="protein sequence ID" value="VDD47223.1"/>
    <property type="molecule type" value="Genomic_DNA"/>
</dbReference>
<accession>A0A3P6EQL3</accession>
<keyword evidence="1" id="KW-0732">Signal</keyword>
<dbReference type="PANTHER" id="PTHR39708">
    <property type="entry name" value="OS07G0483400 PROTEIN"/>
    <property type="match status" value="1"/>
</dbReference>
<sequence length="196" mass="22700">MRRKKKTDHQVLPLVLCLSLWFPKFACFRDESKRVFGDATGITIGKMDAGAELMWTGRWMRNLGRRKPAAEDWSRLLRIRGRYWEHLLRWRRIHKQSRRASRLSSFPSDRLSLSCPWTDATGSSVDHMTCFGDAAGRLQETALDASTKGNRYINSCLRLNEEIKGVDTLAARFSLRHLRRNMDVLDTAVNKLLRPP</sequence>
<gene>
    <name evidence="2" type="ORF">BOLC5T34770H</name>
</gene>
<evidence type="ECO:0000313" key="2">
    <source>
        <dbReference type="EMBL" id="VDD47223.1"/>
    </source>
</evidence>
<organism evidence="2">
    <name type="scientific">Brassica oleracea</name>
    <name type="common">Wild cabbage</name>
    <dbReference type="NCBI Taxonomy" id="3712"/>
    <lineage>
        <taxon>Eukaryota</taxon>
        <taxon>Viridiplantae</taxon>
        <taxon>Streptophyta</taxon>
        <taxon>Embryophyta</taxon>
        <taxon>Tracheophyta</taxon>
        <taxon>Spermatophyta</taxon>
        <taxon>Magnoliopsida</taxon>
        <taxon>eudicotyledons</taxon>
        <taxon>Gunneridae</taxon>
        <taxon>Pentapetalae</taxon>
        <taxon>rosids</taxon>
        <taxon>malvids</taxon>
        <taxon>Brassicales</taxon>
        <taxon>Brassicaceae</taxon>
        <taxon>Brassiceae</taxon>
        <taxon>Brassica</taxon>
    </lineage>
</organism>
<feature type="chain" id="PRO_5018226706" description="Pectinesterase inhibitor domain-containing protein" evidence="1">
    <location>
        <begin position="28"/>
        <end position="196"/>
    </location>
</feature>
<proteinExistence type="predicted"/>
<reference evidence="2" key="1">
    <citation type="submission" date="2018-11" db="EMBL/GenBank/DDBJ databases">
        <authorList>
            <consortium name="Genoscope - CEA"/>
            <person name="William W."/>
        </authorList>
    </citation>
    <scope>NUCLEOTIDE SEQUENCE</scope>
</reference>
<feature type="signal peptide" evidence="1">
    <location>
        <begin position="1"/>
        <end position="27"/>
    </location>
</feature>
<protein>
    <recommendedName>
        <fullName evidence="3">Pectinesterase inhibitor domain-containing protein</fullName>
    </recommendedName>
</protein>
<name>A0A3P6EQL3_BRAOL</name>
<evidence type="ECO:0000256" key="1">
    <source>
        <dbReference type="SAM" id="SignalP"/>
    </source>
</evidence>
<evidence type="ECO:0008006" key="3">
    <source>
        <dbReference type="Google" id="ProtNLM"/>
    </source>
</evidence>
<dbReference type="PANTHER" id="PTHR39708:SF2">
    <property type="entry name" value="BLOC-1-RELATED COMPLEX SUBUNIT 6 C-TERMINAL HELIX DOMAIN-CONTAINING PROTEIN"/>
    <property type="match status" value="1"/>
</dbReference>
<dbReference type="AlphaFoldDB" id="A0A3P6EQL3"/>